<dbReference type="VEuPathDB" id="TriTrypDB:Tb427_000230900"/>
<dbReference type="EMBL" id="KX701507">
    <property type="protein sequence ID" value="APD75463.1"/>
    <property type="molecule type" value="Genomic_DNA"/>
</dbReference>
<accession>A0A1J0RC27</accession>
<reference evidence="2" key="1">
    <citation type="submission" date="2016-08" db="EMBL/GenBank/DDBJ databases">
        <title>VSG repertoire of Trypanosoma brucei EATRO 1125.</title>
        <authorList>
            <person name="Cross G.A."/>
        </authorList>
    </citation>
    <scope>NUCLEOTIDE SEQUENCE</scope>
    <source>
        <strain evidence="2">EATRO 1125</strain>
    </source>
</reference>
<feature type="chain" id="PRO_5012588356" evidence="1">
    <location>
        <begin position="31"/>
        <end position="322"/>
    </location>
</feature>
<evidence type="ECO:0000256" key="1">
    <source>
        <dbReference type="SAM" id="SignalP"/>
    </source>
</evidence>
<evidence type="ECO:0000313" key="2">
    <source>
        <dbReference type="EMBL" id="APD75463.1"/>
    </source>
</evidence>
<proteinExistence type="predicted"/>
<dbReference type="AlphaFoldDB" id="A0A1J0RC27"/>
<keyword evidence="1" id="KW-0732">Signal</keyword>
<dbReference type="PROSITE" id="PS51257">
    <property type="entry name" value="PROKAR_LIPOPROTEIN"/>
    <property type="match status" value="1"/>
</dbReference>
<organism evidence="2">
    <name type="scientific">Trypanosoma brucei</name>
    <dbReference type="NCBI Taxonomy" id="5691"/>
    <lineage>
        <taxon>Eukaryota</taxon>
        <taxon>Discoba</taxon>
        <taxon>Euglenozoa</taxon>
        <taxon>Kinetoplastea</taxon>
        <taxon>Metakinetoplastina</taxon>
        <taxon>Trypanosomatida</taxon>
        <taxon>Trypanosomatidae</taxon>
        <taxon>Trypanosoma</taxon>
    </lineage>
</organism>
<protein>
    <submittedName>
        <fullName evidence="2">Variant surface glycoprotein 1125.5368</fullName>
    </submittedName>
</protein>
<sequence length="322" mass="34259">METRQAKIKPVPVIISRLFILAQLIAGCSTAQHPQPDTAGATVTDICDDARYARFAAMKLENAFNAAMQQANALQSASVSYKIAAAAAKDSMTAAALSVLSFVQSKQKADATRQLLEGKRKYDNAIRLLKLREGRLHNVIQTTFDGAVASEGKPIATGNHQNLASVVGCSATQTLKVKATSNCSLAPDDNGSVKYSQVDLNAATQLKHLTEESLKPQTITAMAYGMGAAGTAITAHTKLHGYCANDGTGNDLNDKTAVIGATITLNSRPSNTEQTPLYKTGTSGECKQKEISATWGEHKPRTLANALCEVRNQPLSIHQPLH</sequence>
<feature type="signal peptide" evidence="1">
    <location>
        <begin position="1"/>
        <end position="30"/>
    </location>
</feature>
<name>A0A1J0RC27_9TRYP</name>